<dbReference type="AlphaFoldDB" id="X6LDV3"/>
<evidence type="ECO:0000256" key="1">
    <source>
        <dbReference type="SAM" id="Phobius"/>
    </source>
</evidence>
<reference evidence="2 3" key="1">
    <citation type="journal article" date="2013" name="Curr. Biol.">
        <title>The Genome of the Foraminiferan Reticulomyxa filosa.</title>
        <authorList>
            <person name="Glockner G."/>
            <person name="Hulsmann N."/>
            <person name="Schleicher M."/>
            <person name="Noegel A.A."/>
            <person name="Eichinger L."/>
            <person name="Gallinger C."/>
            <person name="Pawlowski J."/>
            <person name="Sierra R."/>
            <person name="Euteneuer U."/>
            <person name="Pillet L."/>
            <person name="Moustafa A."/>
            <person name="Platzer M."/>
            <person name="Groth M."/>
            <person name="Szafranski K."/>
            <person name="Schliwa M."/>
        </authorList>
    </citation>
    <scope>NUCLEOTIDE SEQUENCE [LARGE SCALE GENOMIC DNA]</scope>
</reference>
<gene>
    <name evidence="2" type="ORF">RFI_38603</name>
</gene>
<comment type="caution">
    <text evidence="2">The sequence shown here is derived from an EMBL/GenBank/DDBJ whole genome shotgun (WGS) entry which is preliminary data.</text>
</comment>
<feature type="transmembrane region" description="Helical" evidence="1">
    <location>
        <begin position="62"/>
        <end position="81"/>
    </location>
</feature>
<protein>
    <submittedName>
        <fullName evidence="2">Uncharacterized protein</fullName>
    </submittedName>
</protein>
<feature type="transmembrane region" description="Helical" evidence="1">
    <location>
        <begin position="20"/>
        <end position="42"/>
    </location>
</feature>
<keyword evidence="1" id="KW-0472">Membrane</keyword>
<evidence type="ECO:0000313" key="2">
    <source>
        <dbReference type="EMBL" id="ETN98884.1"/>
    </source>
</evidence>
<keyword evidence="3" id="KW-1185">Reference proteome</keyword>
<evidence type="ECO:0000313" key="3">
    <source>
        <dbReference type="Proteomes" id="UP000023152"/>
    </source>
</evidence>
<keyword evidence="1" id="KW-1133">Transmembrane helix</keyword>
<organism evidence="2 3">
    <name type="scientific">Reticulomyxa filosa</name>
    <dbReference type="NCBI Taxonomy" id="46433"/>
    <lineage>
        <taxon>Eukaryota</taxon>
        <taxon>Sar</taxon>
        <taxon>Rhizaria</taxon>
        <taxon>Retaria</taxon>
        <taxon>Foraminifera</taxon>
        <taxon>Monothalamids</taxon>
        <taxon>Reticulomyxidae</taxon>
        <taxon>Reticulomyxa</taxon>
    </lineage>
</organism>
<dbReference type="Proteomes" id="UP000023152">
    <property type="component" value="Unassembled WGS sequence"/>
</dbReference>
<proteinExistence type="predicted"/>
<sequence length="145" mass="17567">MKKQHLIKIFLKISTNRVVFKYHFGFLLSLSNFFKNFILSFTLKKFFVVPDYDKICFLEFNISLPTCYIFFGLFNCMYSLASTLLKFHKGLFPFFSILFRIGFKDFFSGIKWFFFVNHCLYYTKDFQLDLNQEIYCFHFFCLTVS</sequence>
<keyword evidence="1" id="KW-0812">Transmembrane</keyword>
<dbReference type="EMBL" id="ASPP01045533">
    <property type="protein sequence ID" value="ETN98884.1"/>
    <property type="molecule type" value="Genomic_DNA"/>
</dbReference>
<name>X6LDV3_RETFI</name>
<accession>X6LDV3</accession>